<reference evidence="1 2" key="1">
    <citation type="journal article" date="2020" name="Mol. Biol. Evol.">
        <title>Interspecific Gene Flow and the Evolution of Specialization in Black and White Rhinoceros.</title>
        <authorList>
            <person name="Moodley Y."/>
            <person name="Westbury M.V."/>
            <person name="Russo I.M."/>
            <person name="Gopalakrishnan S."/>
            <person name="Rakotoarivelo A."/>
            <person name="Olsen R.A."/>
            <person name="Prost S."/>
            <person name="Tunstall T."/>
            <person name="Ryder O.A."/>
            <person name="Dalen L."/>
            <person name="Bruford M.W."/>
        </authorList>
    </citation>
    <scope>NUCLEOTIDE SEQUENCE [LARGE SCALE GENOMIC DNA]</scope>
    <source>
        <strain evidence="1">SBR-YM</strain>
        <tissue evidence="1">Skin</tissue>
    </source>
</reference>
<dbReference type="Proteomes" id="UP000551758">
    <property type="component" value="Unassembled WGS sequence"/>
</dbReference>
<evidence type="ECO:0000313" key="2">
    <source>
        <dbReference type="Proteomes" id="UP000551758"/>
    </source>
</evidence>
<name>A0A7J7FFC1_DICBM</name>
<dbReference type="AlphaFoldDB" id="A0A7J7FFC1"/>
<accession>A0A7J7FFC1</accession>
<evidence type="ECO:0000313" key="1">
    <source>
        <dbReference type="EMBL" id="KAF5926677.1"/>
    </source>
</evidence>
<comment type="caution">
    <text evidence="1">The sequence shown here is derived from an EMBL/GenBank/DDBJ whole genome shotgun (WGS) entry which is preliminary data.</text>
</comment>
<sequence length="96" mass="11065">MLKCDFQSKLKQLMSKRQNAAIERLPSSLQLPLDWHCGHIYSYYRRPNTALKYRQLFEEILGQSAIAITNMFGEALRALADDDFFTVTGKLFACSE</sequence>
<protein>
    <submittedName>
        <fullName evidence="1">Uncharacterized protein</fullName>
    </submittedName>
</protein>
<organism evidence="1 2">
    <name type="scientific">Diceros bicornis minor</name>
    <name type="common">South-central black rhinoceros</name>
    <dbReference type="NCBI Taxonomy" id="77932"/>
    <lineage>
        <taxon>Eukaryota</taxon>
        <taxon>Metazoa</taxon>
        <taxon>Chordata</taxon>
        <taxon>Craniata</taxon>
        <taxon>Vertebrata</taxon>
        <taxon>Euteleostomi</taxon>
        <taxon>Mammalia</taxon>
        <taxon>Eutheria</taxon>
        <taxon>Laurasiatheria</taxon>
        <taxon>Perissodactyla</taxon>
        <taxon>Rhinocerotidae</taxon>
        <taxon>Diceros</taxon>
    </lineage>
</organism>
<gene>
    <name evidence="1" type="ORF">HPG69_001306</name>
</gene>
<feature type="non-terminal residue" evidence="1">
    <location>
        <position position="1"/>
    </location>
</feature>
<keyword evidence="2" id="KW-1185">Reference proteome</keyword>
<proteinExistence type="predicted"/>
<dbReference type="EMBL" id="JACDTQ010000745">
    <property type="protein sequence ID" value="KAF5926677.1"/>
    <property type="molecule type" value="Genomic_DNA"/>
</dbReference>